<evidence type="ECO:0000313" key="2">
    <source>
        <dbReference type="Proteomes" id="UP001589748"/>
    </source>
</evidence>
<protein>
    <submittedName>
        <fullName evidence="1">HAD family hydrolase</fullName>
    </submittedName>
</protein>
<dbReference type="InterPro" id="IPR023214">
    <property type="entry name" value="HAD_sf"/>
</dbReference>
<dbReference type="GO" id="GO:0016787">
    <property type="term" value="F:hydrolase activity"/>
    <property type="evidence" value="ECO:0007669"/>
    <property type="project" value="UniProtKB-KW"/>
</dbReference>
<dbReference type="Proteomes" id="UP001589748">
    <property type="component" value="Unassembled WGS sequence"/>
</dbReference>
<proteinExistence type="predicted"/>
<reference evidence="1 2" key="1">
    <citation type="submission" date="2024-09" db="EMBL/GenBank/DDBJ databases">
        <authorList>
            <person name="Sun Q."/>
            <person name="Mori K."/>
        </authorList>
    </citation>
    <scope>NUCLEOTIDE SEQUENCE [LARGE SCALE GENOMIC DNA]</scope>
    <source>
        <strain evidence="1 2">TISTR 1856</strain>
    </source>
</reference>
<dbReference type="SUPFAM" id="SSF56784">
    <property type="entry name" value="HAD-like"/>
    <property type="match status" value="1"/>
</dbReference>
<dbReference type="InterPro" id="IPR036412">
    <property type="entry name" value="HAD-like_sf"/>
</dbReference>
<organism evidence="1 2">
    <name type="scientific">Kineococcus gynurae</name>
    <dbReference type="NCBI Taxonomy" id="452979"/>
    <lineage>
        <taxon>Bacteria</taxon>
        <taxon>Bacillati</taxon>
        <taxon>Actinomycetota</taxon>
        <taxon>Actinomycetes</taxon>
        <taxon>Kineosporiales</taxon>
        <taxon>Kineosporiaceae</taxon>
        <taxon>Kineococcus</taxon>
    </lineage>
</organism>
<evidence type="ECO:0000313" key="1">
    <source>
        <dbReference type="EMBL" id="MFB9377802.1"/>
    </source>
</evidence>
<dbReference type="EMBL" id="JBHMDM010000007">
    <property type="protein sequence ID" value="MFB9377802.1"/>
    <property type="molecule type" value="Genomic_DNA"/>
</dbReference>
<dbReference type="RefSeq" id="WP_380137847.1">
    <property type="nucleotide sequence ID" value="NZ_JBHLUI010000008.1"/>
</dbReference>
<dbReference type="Gene3D" id="3.40.50.1000">
    <property type="entry name" value="HAD superfamily/HAD-like"/>
    <property type="match status" value="1"/>
</dbReference>
<gene>
    <name evidence="1" type="ORF">ACFFVI_12570</name>
</gene>
<keyword evidence="2" id="KW-1185">Reference proteome</keyword>
<sequence length="275" mass="28916">MLLAASDLDQTLIFSSRSARAETRSLVPVERYRDADISWVTPTAWHSLAALVRTGRFVPVTTRTPEQYLRVRWPGRPPEHAVTANGGIILRHGVPDPDWTAAVTARVGAGAPVEEVAGRLRDLTADLQAAVPGSADPTVRVVPGLFAYAVLREGQRPVLEGARLGELTAELLDLGYACSLQGRKLYAVPVGVTKSAAVGELVDRCGAAGFVAAGDSLLDVDLLRAARASRRPRHGELFLTGADVAGSELTAAAGAAAGEEIAAWLLGCVEGGLER</sequence>
<accession>A0ABV5LUN4</accession>
<comment type="caution">
    <text evidence="1">The sequence shown here is derived from an EMBL/GenBank/DDBJ whole genome shotgun (WGS) entry which is preliminary data.</text>
</comment>
<name>A0ABV5LUN4_9ACTN</name>
<keyword evidence="1" id="KW-0378">Hydrolase</keyword>